<name>A0AAV9JL59_9PEZI</name>
<dbReference type="Gene3D" id="3.90.190.10">
    <property type="entry name" value="Protein tyrosine phosphatase superfamily"/>
    <property type="match status" value="1"/>
</dbReference>
<protein>
    <recommendedName>
        <fullName evidence="3">Tyrosine specific protein phosphatases domain-containing protein</fullName>
    </recommendedName>
</protein>
<reference evidence="1 2" key="1">
    <citation type="submission" date="2021-11" db="EMBL/GenBank/DDBJ databases">
        <title>Black yeast isolated from Biological Soil Crust.</title>
        <authorList>
            <person name="Kurbessoian T."/>
        </authorList>
    </citation>
    <scope>NUCLEOTIDE SEQUENCE [LARGE SCALE GENOMIC DNA]</scope>
    <source>
        <strain evidence="1 2">CCFEE 5522</strain>
    </source>
</reference>
<dbReference type="InterPro" id="IPR029021">
    <property type="entry name" value="Prot-tyrosine_phosphatase-like"/>
</dbReference>
<dbReference type="Pfam" id="PF13350">
    <property type="entry name" value="Y_phosphatase3"/>
    <property type="match status" value="1"/>
</dbReference>
<keyword evidence="2" id="KW-1185">Reference proteome</keyword>
<dbReference type="Proteomes" id="UP001324427">
    <property type="component" value="Unassembled WGS sequence"/>
</dbReference>
<organism evidence="1 2">
    <name type="scientific">Oleoguttula mirabilis</name>
    <dbReference type="NCBI Taxonomy" id="1507867"/>
    <lineage>
        <taxon>Eukaryota</taxon>
        <taxon>Fungi</taxon>
        <taxon>Dikarya</taxon>
        <taxon>Ascomycota</taxon>
        <taxon>Pezizomycotina</taxon>
        <taxon>Dothideomycetes</taxon>
        <taxon>Dothideomycetidae</taxon>
        <taxon>Mycosphaerellales</taxon>
        <taxon>Teratosphaeriaceae</taxon>
        <taxon>Oleoguttula</taxon>
    </lineage>
</organism>
<gene>
    <name evidence="1" type="ORF">LTR36_002374</name>
</gene>
<dbReference type="InterPro" id="IPR026893">
    <property type="entry name" value="Tyr/Ser_Pase_IphP-type"/>
</dbReference>
<sequence>MSSKTDDNGVAVVATGQDTPFDKILNFRDVGAFINNTAASQLLNTGLLFRSARPDGATPKDRDRLTSEYGIKTIIDLRTPTEHVEARRKHADAIPTAPAITPPDPKHPLRFPGMTYKDINFNGSSYSKALIKQLSWSQTAKLFSLYCVGYRKEAISVLGQNVMAERGLAGLAEDSLQHCTAEVKAVFDVLADREAYPLLLHCTQGKDRTGLTVLLALVLLGVPSEAVKKDYVLSERELEPEREEKLAEMRSIGLPDAFADCPADWVGTVSGWINEKYGGVEKYLASCGVDDSQQARVKTILGAAL</sequence>
<evidence type="ECO:0000313" key="2">
    <source>
        <dbReference type="Proteomes" id="UP001324427"/>
    </source>
</evidence>
<dbReference type="PANTHER" id="PTHR31126">
    <property type="entry name" value="TYROSINE-PROTEIN PHOSPHATASE"/>
    <property type="match status" value="1"/>
</dbReference>
<accession>A0AAV9JL59</accession>
<comment type="caution">
    <text evidence="1">The sequence shown here is derived from an EMBL/GenBank/DDBJ whole genome shotgun (WGS) entry which is preliminary data.</text>
</comment>
<evidence type="ECO:0008006" key="3">
    <source>
        <dbReference type="Google" id="ProtNLM"/>
    </source>
</evidence>
<dbReference type="GO" id="GO:0004721">
    <property type="term" value="F:phosphoprotein phosphatase activity"/>
    <property type="evidence" value="ECO:0007669"/>
    <property type="project" value="InterPro"/>
</dbReference>
<dbReference type="EMBL" id="JAVFHQ010000016">
    <property type="protein sequence ID" value="KAK4546237.1"/>
    <property type="molecule type" value="Genomic_DNA"/>
</dbReference>
<dbReference type="AlphaFoldDB" id="A0AAV9JL59"/>
<dbReference type="SUPFAM" id="SSF52799">
    <property type="entry name" value="(Phosphotyrosine protein) phosphatases II"/>
    <property type="match status" value="1"/>
</dbReference>
<dbReference type="PANTHER" id="PTHR31126:SF10">
    <property type="entry name" value="PROTEIN PHOSPHATASE, PUTATIVE (AFU_ORTHOLOGUE AFUA_6G06650)-RELATED"/>
    <property type="match status" value="1"/>
</dbReference>
<proteinExistence type="predicted"/>
<dbReference type="PROSITE" id="PS00383">
    <property type="entry name" value="TYR_PHOSPHATASE_1"/>
    <property type="match status" value="1"/>
</dbReference>
<dbReference type="InterPro" id="IPR016130">
    <property type="entry name" value="Tyr_Pase_AS"/>
</dbReference>
<evidence type="ECO:0000313" key="1">
    <source>
        <dbReference type="EMBL" id="KAK4546237.1"/>
    </source>
</evidence>